<reference evidence="1 2" key="1">
    <citation type="journal article" date="2021" name="Hortic Res">
        <title>High-quality reference genome and annotation aids understanding of berry development for evergreen blueberry (Vaccinium darrowii).</title>
        <authorList>
            <person name="Yu J."/>
            <person name="Hulse-Kemp A.M."/>
            <person name="Babiker E."/>
            <person name="Staton M."/>
        </authorList>
    </citation>
    <scope>NUCLEOTIDE SEQUENCE [LARGE SCALE GENOMIC DNA]</scope>
    <source>
        <strain evidence="2">cv. NJ 8807/NJ 8810</strain>
        <tissue evidence="1">Young leaf</tissue>
    </source>
</reference>
<dbReference type="EMBL" id="CM037157">
    <property type="protein sequence ID" value="KAH7849379.1"/>
    <property type="molecule type" value="Genomic_DNA"/>
</dbReference>
<protein>
    <submittedName>
        <fullName evidence="1">Uncharacterized protein</fullName>
    </submittedName>
</protein>
<evidence type="ECO:0000313" key="1">
    <source>
        <dbReference type="EMBL" id="KAH7849379.1"/>
    </source>
</evidence>
<name>A0ACB7Y8U5_9ERIC</name>
<proteinExistence type="predicted"/>
<gene>
    <name evidence="1" type="ORF">Vadar_016972</name>
</gene>
<dbReference type="Proteomes" id="UP000828048">
    <property type="component" value="Chromosome 7"/>
</dbReference>
<organism evidence="1 2">
    <name type="scientific">Vaccinium darrowii</name>
    <dbReference type="NCBI Taxonomy" id="229202"/>
    <lineage>
        <taxon>Eukaryota</taxon>
        <taxon>Viridiplantae</taxon>
        <taxon>Streptophyta</taxon>
        <taxon>Embryophyta</taxon>
        <taxon>Tracheophyta</taxon>
        <taxon>Spermatophyta</taxon>
        <taxon>Magnoliopsida</taxon>
        <taxon>eudicotyledons</taxon>
        <taxon>Gunneridae</taxon>
        <taxon>Pentapetalae</taxon>
        <taxon>asterids</taxon>
        <taxon>Ericales</taxon>
        <taxon>Ericaceae</taxon>
        <taxon>Vaccinioideae</taxon>
        <taxon>Vaccinieae</taxon>
        <taxon>Vaccinium</taxon>
    </lineage>
</organism>
<sequence>MTAPVFVDINPANASGPSSNSSYIVYFYLPRKYQKSPPPPLSDEVRLVTLPKYQYAAVKRLGGFLKNINITSQVTALKKSLKGTPSESAIAKTYGTVAGYNSPYENVNRVNEVMLWSDKSESNGSQ</sequence>
<comment type="caution">
    <text evidence="1">The sequence shown here is derived from an EMBL/GenBank/DDBJ whole genome shotgun (WGS) entry which is preliminary data.</text>
</comment>
<accession>A0ACB7Y8U5</accession>
<evidence type="ECO:0000313" key="2">
    <source>
        <dbReference type="Proteomes" id="UP000828048"/>
    </source>
</evidence>
<keyword evidence="2" id="KW-1185">Reference proteome</keyword>